<dbReference type="EMBL" id="JBJKBG010000007">
    <property type="protein sequence ID" value="KAL3730528.1"/>
    <property type="molecule type" value="Genomic_DNA"/>
</dbReference>
<proteinExistence type="predicted"/>
<dbReference type="Gene3D" id="3.80.10.10">
    <property type="entry name" value="Ribonuclease Inhibitor"/>
    <property type="match status" value="2"/>
</dbReference>
<dbReference type="SUPFAM" id="SSF52058">
    <property type="entry name" value="L domain-like"/>
    <property type="match status" value="1"/>
</dbReference>
<evidence type="ECO:0000313" key="2">
    <source>
        <dbReference type="Proteomes" id="UP001634007"/>
    </source>
</evidence>
<reference evidence="1 2" key="1">
    <citation type="submission" date="2024-11" db="EMBL/GenBank/DDBJ databases">
        <title>Chromosome-level genome assembly of Eucalyptus globulus Labill. provides insights into its genome evolution.</title>
        <authorList>
            <person name="Li X."/>
        </authorList>
    </citation>
    <scope>NUCLEOTIDE SEQUENCE [LARGE SCALE GENOMIC DNA]</scope>
    <source>
        <strain evidence="1">CL2024</strain>
        <tissue evidence="1">Fresh tender leaves</tissue>
    </source>
</reference>
<evidence type="ECO:0000313" key="1">
    <source>
        <dbReference type="EMBL" id="KAL3730528.1"/>
    </source>
</evidence>
<dbReference type="PANTHER" id="PTHR47186">
    <property type="entry name" value="LEUCINE-RICH REPEAT-CONTAINING PROTEIN 57"/>
    <property type="match status" value="1"/>
</dbReference>
<gene>
    <name evidence="1" type="ORF">ACJRO7_027528</name>
</gene>
<protein>
    <submittedName>
        <fullName evidence="1">Uncharacterized protein</fullName>
    </submittedName>
</protein>
<name>A0ABD3JSS8_EUCGL</name>
<dbReference type="InterPro" id="IPR032675">
    <property type="entry name" value="LRR_dom_sf"/>
</dbReference>
<sequence>MFKKLPLELSILRELQVLDLRGCRLLENVDEIHEVTKLLILQISGAHFVEEIRDDLFEHMKDLRSLSLYEVGIKWLPASVLNQSELRWLILRNCPNLKQLCDFKLLKTKESAKQEVLSLAKLEVFDFFWFRLFHKYPDSLQTQIHFRILDLSGSAVNKLPRNISSLSHLLLSGCVELPKLPFTQGLQGLEELNLSDITF</sequence>
<dbReference type="Proteomes" id="UP001634007">
    <property type="component" value="Unassembled WGS sequence"/>
</dbReference>
<keyword evidence="2" id="KW-1185">Reference proteome</keyword>
<organism evidence="1 2">
    <name type="scientific">Eucalyptus globulus</name>
    <name type="common">Tasmanian blue gum</name>
    <dbReference type="NCBI Taxonomy" id="34317"/>
    <lineage>
        <taxon>Eukaryota</taxon>
        <taxon>Viridiplantae</taxon>
        <taxon>Streptophyta</taxon>
        <taxon>Embryophyta</taxon>
        <taxon>Tracheophyta</taxon>
        <taxon>Spermatophyta</taxon>
        <taxon>Magnoliopsida</taxon>
        <taxon>eudicotyledons</taxon>
        <taxon>Gunneridae</taxon>
        <taxon>Pentapetalae</taxon>
        <taxon>rosids</taxon>
        <taxon>malvids</taxon>
        <taxon>Myrtales</taxon>
        <taxon>Myrtaceae</taxon>
        <taxon>Myrtoideae</taxon>
        <taxon>Eucalypteae</taxon>
        <taxon>Eucalyptus</taxon>
    </lineage>
</organism>
<accession>A0ABD3JSS8</accession>
<dbReference type="AlphaFoldDB" id="A0ABD3JSS8"/>
<dbReference type="PANTHER" id="PTHR47186:SF3">
    <property type="entry name" value="OS09G0267800 PROTEIN"/>
    <property type="match status" value="1"/>
</dbReference>
<comment type="caution">
    <text evidence="1">The sequence shown here is derived from an EMBL/GenBank/DDBJ whole genome shotgun (WGS) entry which is preliminary data.</text>
</comment>